<evidence type="ECO:0000259" key="4">
    <source>
        <dbReference type="Pfam" id="PF23565"/>
    </source>
</evidence>
<evidence type="ECO:0008006" key="7">
    <source>
        <dbReference type="Google" id="ProtNLM"/>
    </source>
</evidence>
<name>A0AAD4C5S5_BOLED</name>
<dbReference type="GO" id="GO:0009306">
    <property type="term" value="P:protein secretion"/>
    <property type="evidence" value="ECO:0007669"/>
    <property type="project" value="TreeGrafter"/>
</dbReference>
<reference evidence="5" key="1">
    <citation type="submission" date="2019-10" db="EMBL/GenBank/DDBJ databases">
        <authorList>
            <consortium name="DOE Joint Genome Institute"/>
            <person name="Kuo A."/>
            <person name="Miyauchi S."/>
            <person name="Kiss E."/>
            <person name="Drula E."/>
            <person name="Kohler A."/>
            <person name="Sanchez-Garcia M."/>
            <person name="Andreopoulos B."/>
            <person name="Barry K.W."/>
            <person name="Bonito G."/>
            <person name="Buee M."/>
            <person name="Carver A."/>
            <person name="Chen C."/>
            <person name="Cichocki N."/>
            <person name="Clum A."/>
            <person name="Culley D."/>
            <person name="Crous P.W."/>
            <person name="Fauchery L."/>
            <person name="Girlanda M."/>
            <person name="Hayes R."/>
            <person name="Keri Z."/>
            <person name="LaButti K."/>
            <person name="Lipzen A."/>
            <person name="Lombard V."/>
            <person name="Magnuson J."/>
            <person name="Maillard F."/>
            <person name="Morin E."/>
            <person name="Murat C."/>
            <person name="Nolan M."/>
            <person name="Ohm R."/>
            <person name="Pangilinan J."/>
            <person name="Pereira M."/>
            <person name="Perotto S."/>
            <person name="Peter M."/>
            <person name="Riley R."/>
            <person name="Sitrit Y."/>
            <person name="Stielow B."/>
            <person name="Szollosi G."/>
            <person name="Zifcakova L."/>
            <person name="Stursova M."/>
            <person name="Spatafora J.W."/>
            <person name="Tedersoo L."/>
            <person name="Vaario L.-M."/>
            <person name="Yamada A."/>
            <person name="Yan M."/>
            <person name="Wang P."/>
            <person name="Xu J."/>
            <person name="Bruns T."/>
            <person name="Baldrian P."/>
            <person name="Vilgalys R."/>
            <person name="Henrissat B."/>
            <person name="Grigoriev I.V."/>
            <person name="Hibbett D."/>
            <person name="Nagy L.G."/>
            <person name="Martin F.M."/>
        </authorList>
    </citation>
    <scope>NUCLEOTIDE SEQUENCE</scope>
    <source>
        <strain evidence="5">BED1</strain>
    </source>
</reference>
<dbReference type="InterPro" id="IPR016024">
    <property type="entry name" value="ARM-type_fold"/>
</dbReference>
<dbReference type="InterPro" id="IPR039600">
    <property type="entry name" value="TANGO6/Rtp1"/>
</dbReference>
<dbReference type="Pfam" id="PF23565">
    <property type="entry name" value="ARM_TANGO6"/>
    <property type="match status" value="1"/>
</dbReference>
<evidence type="ECO:0000256" key="2">
    <source>
        <dbReference type="SAM" id="MobiDB-lite"/>
    </source>
</evidence>
<evidence type="ECO:0000313" key="6">
    <source>
        <dbReference type="Proteomes" id="UP001194468"/>
    </source>
</evidence>
<comment type="caution">
    <text evidence="5">The sequence shown here is derived from an EMBL/GenBank/DDBJ whole genome shotgun (WGS) entry which is preliminary data.</text>
</comment>
<keyword evidence="6" id="KW-1185">Reference proteome</keyword>
<dbReference type="Proteomes" id="UP001194468">
    <property type="component" value="Unassembled WGS sequence"/>
</dbReference>
<evidence type="ECO:0000313" key="5">
    <source>
        <dbReference type="EMBL" id="KAF8450299.1"/>
    </source>
</evidence>
<evidence type="ECO:0000259" key="3">
    <source>
        <dbReference type="Pfam" id="PF10363"/>
    </source>
</evidence>
<feature type="region of interest" description="Disordered" evidence="2">
    <location>
        <begin position="864"/>
        <end position="884"/>
    </location>
</feature>
<dbReference type="InterPro" id="IPR011989">
    <property type="entry name" value="ARM-like"/>
</dbReference>
<dbReference type="Pfam" id="PF10363">
    <property type="entry name" value="RTP1_C1"/>
    <property type="match status" value="1"/>
</dbReference>
<gene>
    <name evidence="5" type="ORF">L210DRAFT_3639439</name>
</gene>
<reference evidence="5" key="2">
    <citation type="journal article" date="2020" name="Nat. Commun.">
        <title>Large-scale genome sequencing of mycorrhizal fungi provides insights into the early evolution of symbiotic traits.</title>
        <authorList>
            <person name="Miyauchi S."/>
            <person name="Kiss E."/>
            <person name="Kuo A."/>
            <person name="Drula E."/>
            <person name="Kohler A."/>
            <person name="Sanchez-Garcia M."/>
            <person name="Morin E."/>
            <person name="Andreopoulos B."/>
            <person name="Barry K.W."/>
            <person name="Bonito G."/>
            <person name="Buee M."/>
            <person name="Carver A."/>
            <person name="Chen C."/>
            <person name="Cichocki N."/>
            <person name="Clum A."/>
            <person name="Culley D."/>
            <person name="Crous P.W."/>
            <person name="Fauchery L."/>
            <person name="Girlanda M."/>
            <person name="Hayes R.D."/>
            <person name="Keri Z."/>
            <person name="LaButti K."/>
            <person name="Lipzen A."/>
            <person name="Lombard V."/>
            <person name="Magnuson J."/>
            <person name="Maillard F."/>
            <person name="Murat C."/>
            <person name="Nolan M."/>
            <person name="Ohm R.A."/>
            <person name="Pangilinan J."/>
            <person name="Pereira M.F."/>
            <person name="Perotto S."/>
            <person name="Peter M."/>
            <person name="Pfister S."/>
            <person name="Riley R."/>
            <person name="Sitrit Y."/>
            <person name="Stielow J.B."/>
            <person name="Szollosi G."/>
            <person name="Zifcakova L."/>
            <person name="Stursova M."/>
            <person name="Spatafora J.W."/>
            <person name="Tedersoo L."/>
            <person name="Vaario L.M."/>
            <person name="Yamada A."/>
            <person name="Yan M."/>
            <person name="Wang P."/>
            <person name="Xu J."/>
            <person name="Bruns T."/>
            <person name="Baldrian P."/>
            <person name="Vilgalys R."/>
            <person name="Dunand C."/>
            <person name="Henrissat B."/>
            <person name="Grigoriev I.V."/>
            <person name="Hibbett D."/>
            <person name="Nagy L.G."/>
            <person name="Martin F.M."/>
        </authorList>
    </citation>
    <scope>NUCLEOTIDE SEQUENCE</scope>
    <source>
        <strain evidence="5">BED1</strain>
    </source>
</reference>
<protein>
    <recommendedName>
        <fullName evidence="7">RNA polymerase II assembly factor Rtp1 C-terminal domain-containing protein</fullName>
    </recommendedName>
</protein>
<evidence type="ECO:0000256" key="1">
    <source>
        <dbReference type="ARBA" id="ARBA00005724"/>
    </source>
</evidence>
<dbReference type="InterPro" id="IPR057407">
    <property type="entry name" value="HEAT_TANGO6"/>
</dbReference>
<organism evidence="5 6">
    <name type="scientific">Boletus edulis BED1</name>
    <dbReference type="NCBI Taxonomy" id="1328754"/>
    <lineage>
        <taxon>Eukaryota</taxon>
        <taxon>Fungi</taxon>
        <taxon>Dikarya</taxon>
        <taxon>Basidiomycota</taxon>
        <taxon>Agaricomycotina</taxon>
        <taxon>Agaricomycetes</taxon>
        <taxon>Agaricomycetidae</taxon>
        <taxon>Boletales</taxon>
        <taxon>Boletineae</taxon>
        <taxon>Boletaceae</taxon>
        <taxon>Boletoideae</taxon>
        <taxon>Boletus</taxon>
    </lineage>
</organism>
<feature type="compositionally biased region" description="Basic and acidic residues" evidence="2">
    <location>
        <begin position="867"/>
        <end position="884"/>
    </location>
</feature>
<dbReference type="SUPFAM" id="SSF48371">
    <property type="entry name" value="ARM repeat"/>
    <property type="match status" value="1"/>
</dbReference>
<dbReference type="EMBL" id="WHUW01000002">
    <property type="protein sequence ID" value="KAF8450299.1"/>
    <property type="molecule type" value="Genomic_DNA"/>
</dbReference>
<comment type="similarity">
    <text evidence="1">Belongs to the Tango6 family.</text>
</comment>
<dbReference type="Gene3D" id="1.25.10.10">
    <property type="entry name" value="Leucine-rich Repeat Variant"/>
    <property type="match status" value="1"/>
</dbReference>
<dbReference type="PANTHER" id="PTHR20959:SF1">
    <property type="entry name" value="TRANSPORT AND GOLGI ORGANIZATION PROTEIN 6 HOMOLOG"/>
    <property type="match status" value="1"/>
</dbReference>
<dbReference type="InterPro" id="IPR019451">
    <property type="entry name" value="Rtp1_C1"/>
</dbReference>
<feature type="domain" description="RNA polymerase II assembly factor Rtp1 C-terminal" evidence="3">
    <location>
        <begin position="671"/>
        <end position="794"/>
    </location>
</feature>
<dbReference type="AlphaFoldDB" id="A0AAD4C5S5"/>
<sequence length="974" mass="106455">MASLTTLLDAAHILLDTGDDLHPRLARFYAALGEQPPSFPDPSLTALQLESARSALLVLHRVQLLLDDHDTQDQPAIGTRDLNVLRTLLTLLFHSLADLAALSALLSDLMSTLFPRGVRAQPPQTLITTTILHRHVPDLLMASMALAWLPKSPWPQDNLSLNTLRPFVLRLLEFLPLSQIMSDLGAVLSSTPPPPSHVRKICSSLLTKSLLRPEGVRALFAAVFGEQEGSDDPPLEKYERTAGILVVVPAGLKPEEYFATIIPRLMELLSNGVPASYRRAAAFSISRMLDAEFSHRPLVSSLVSSIIHRPIIHGPKVDSMPDEHSSAATSPTPMTALSMLTILLLNTDPSPAFITDVLSPVVPALYALIFHLDTVKASDPVLKDSVNALLATWGRVVGTQDGLNTLWSVIRSERIYWEVDISSIRHGTPDVSTQRAILTPEDIMGENFLDLYPDPAHFVQYIKSLDRLDMASELFVRLLEVYHSVDAEQDTGPSRGLLYLQMIIQMQTQLSNDSSPTNILRKPEHILLFIKHALGPQAVHDTSATPNKTERLRGLGLDDLKIVDKTKDFGGGDSDDDLGELDGDQAENSMSGTAINLLLAILEANPELSARNAPVLNEIFSLLEPFTNDVSDSIRSLAREARMVMTARLASGSTSWSAPRKREEEDPQEIYQKALKLLQDPILPVRAHGLLLLRQLVSSRPRASRDTTDAALVPAILSIFMQSVQDDDSYIFLNAVQGLSAMVDAFGKDVLGSLLETYTRNLSASSASMLSKQEVDAKVRVGEALGQVIRRCGDALGVYADIIVPRLISVFRASYAPTVLRTSAVSLLTQCVTTSTVSVLCYINDLATGMIDLFQVEMVSTVQSPSKNDDRGTGTPKAQEHDAAEVLDTKPTVINPKLPPLRRAALHFWTSLLHQLTHATYDGTMVEGLPATLLRRAKVTLGYIAATDEDGIVRVMAREANEAIDQLNKATLGI</sequence>
<proteinExistence type="inferred from homology"/>
<accession>A0AAD4C5S5</accession>
<feature type="domain" description="TANGO6 HEAT repeat" evidence="4">
    <location>
        <begin position="210"/>
        <end position="411"/>
    </location>
</feature>
<dbReference type="PANTHER" id="PTHR20959">
    <property type="entry name" value="TRANSPORT AND GOLGI ORGANIZATION PROTEIN 6 FAMILY MEMBER"/>
    <property type="match status" value="1"/>
</dbReference>